<keyword evidence="2" id="KW-1185">Reference proteome</keyword>
<reference evidence="1 2" key="1">
    <citation type="submission" date="2013-01" db="EMBL/GenBank/DDBJ databases">
        <authorList>
            <person name="Fiebig A."/>
            <person name="Goeker M."/>
            <person name="Klenk H.-P.P."/>
        </authorList>
    </citation>
    <scope>NUCLEOTIDE SEQUENCE [LARGE SCALE GENOMIC DNA]</scope>
    <source>
        <strain evidence="1 2">DSM 24838</strain>
    </source>
</reference>
<proteinExistence type="predicted"/>
<evidence type="ECO:0000313" key="1">
    <source>
        <dbReference type="EMBL" id="KIQ67996.1"/>
    </source>
</evidence>
<sequence>MSPRLMFLQLLSLPRQLADAWKAACVQPRALMIPVERDRRRR</sequence>
<dbReference type="AlphaFoldDB" id="A0A0D0P8U4"/>
<accession>A0A0D0P8U4</accession>
<organism evidence="1 2">
    <name type="scientific">Wenxinia marina DSM 24838</name>
    <dbReference type="NCBI Taxonomy" id="1123501"/>
    <lineage>
        <taxon>Bacteria</taxon>
        <taxon>Pseudomonadati</taxon>
        <taxon>Pseudomonadota</taxon>
        <taxon>Alphaproteobacteria</taxon>
        <taxon>Rhodobacterales</taxon>
        <taxon>Roseobacteraceae</taxon>
        <taxon>Wenxinia</taxon>
    </lineage>
</organism>
<dbReference type="STRING" id="1123501.Wenmar_03451"/>
<dbReference type="EMBL" id="AONG01000018">
    <property type="protein sequence ID" value="KIQ67996.1"/>
    <property type="molecule type" value="Genomic_DNA"/>
</dbReference>
<evidence type="ECO:0000313" key="2">
    <source>
        <dbReference type="Proteomes" id="UP000035100"/>
    </source>
</evidence>
<gene>
    <name evidence="1" type="ORF">Wenmar_03451</name>
</gene>
<name>A0A0D0P8U4_9RHOB</name>
<dbReference type="RefSeq" id="WP_018302211.1">
    <property type="nucleotide sequence ID" value="NZ_KB902282.1"/>
</dbReference>
<protein>
    <submittedName>
        <fullName evidence="1">Uncharacterized protein</fullName>
    </submittedName>
</protein>
<comment type="caution">
    <text evidence="1">The sequence shown here is derived from an EMBL/GenBank/DDBJ whole genome shotgun (WGS) entry which is preliminary data.</text>
</comment>
<dbReference type="Proteomes" id="UP000035100">
    <property type="component" value="Unassembled WGS sequence"/>
</dbReference>